<sequence>MTGFWIKPLPEYPGILIASFSGRTDGDVYGVFEAPFQALNDEVGKGFLNTPANPSRDMISPHFYTSDGVEYCKVASYLYRETESLPAYTKQGFHQGKTNRVYRINEEVTHSPEVPNGRRILIMNSDLTVIYDSLFQDTFTPVKDGYISFI</sequence>
<protein>
    <submittedName>
        <fullName evidence="1">Uncharacterized protein</fullName>
    </submittedName>
</protein>
<dbReference type="AlphaFoldDB" id="A0A644YP33"/>
<reference evidence="1" key="1">
    <citation type="submission" date="2019-08" db="EMBL/GenBank/DDBJ databases">
        <authorList>
            <person name="Kucharzyk K."/>
            <person name="Murdoch R.W."/>
            <person name="Higgins S."/>
            <person name="Loffler F."/>
        </authorList>
    </citation>
    <scope>NUCLEOTIDE SEQUENCE</scope>
</reference>
<proteinExistence type="predicted"/>
<comment type="caution">
    <text evidence="1">The sequence shown here is derived from an EMBL/GenBank/DDBJ whole genome shotgun (WGS) entry which is preliminary data.</text>
</comment>
<evidence type="ECO:0000313" key="1">
    <source>
        <dbReference type="EMBL" id="MPM30069.1"/>
    </source>
</evidence>
<organism evidence="1">
    <name type="scientific">bioreactor metagenome</name>
    <dbReference type="NCBI Taxonomy" id="1076179"/>
    <lineage>
        <taxon>unclassified sequences</taxon>
        <taxon>metagenomes</taxon>
        <taxon>ecological metagenomes</taxon>
    </lineage>
</organism>
<gene>
    <name evidence="1" type="ORF">SDC9_76611</name>
</gene>
<dbReference type="EMBL" id="VSSQ01005686">
    <property type="protein sequence ID" value="MPM30069.1"/>
    <property type="molecule type" value="Genomic_DNA"/>
</dbReference>
<name>A0A644YP33_9ZZZZ</name>
<accession>A0A644YP33</accession>